<proteinExistence type="predicted"/>
<reference evidence="3 4" key="1">
    <citation type="journal article" date="2013" name="Nat. Genet.">
        <title>The genome of the hydatid tapeworm Echinococcus granulosus.</title>
        <authorList>
            <person name="Zheng H."/>
            <person name="Zhang W."/>
            <person name="Zhang L."/>
            <person name="Zhang Z."/>
            <person name="Li J."/>
            <person name="Lu G."/>
            <person name="Zhu Y."/>
            <person name="Wang Y."/>
            <person name="Huang Y."/>
            <person name="Liu J."/>
            <person name="Kang H."/>
            <person name="Chen J."/>
            <person name="Wang L."/>
            <person name="Chen A."/>
            <person name="Yu S."/>
            <person name="Gao Z."/>
            <person name="Jin L."/>
            <person name="Gu W."/>
            <person name="Wang Z."/>
            <person name="Zhao L."/>
            <person name="Shi B."/>
            <person name="Wen H."/>
            <person name="Lin R."/>
            <person name="Jones M.K."/>
            <person name="Brejova B."/>
            <person name="Vinar T."/>
            <person name="Zhao G."/>
            <person name="McManus D.P."/>
            <person name="Chen Z."/>
            <person name="Zhou Y."/>
            <person name="Wang S."/>
        </authorList>
    </citation>
    <scope>NUCLEOTIDE SEQUENCE [LARGE SCALE GENOMIC DNA]</scope>
</reference>
<evidence type="ECO:0000256" key="2">
    <source>
        <dbReference type="SAM" id="Phobius"/>
    </source>
</evidence>
<evidence type="ECO:0000313" key="4">
    <source>
        <dbReference type="Proteomes" id="UP000019149"/>
    </source>
</evidence>
<dbReference type="AlphaFoldDB" id="W6UFM7"/>
<name>W6UFM7_ECHGR</name>
<dbReference type="GeneID" id="36340949"/>
<dbReference type="Proteomes" id="UP000019149">
    <property type="component" value="Unassembled WGS sequence"/>
</dbReference>
<evidence type="ECO:0000313" key="3">
    <source>
        <dbReference type="EMBL" id="EUB59908.1"/>
    </source>
</evidence>
<dbReference type="EMBL" id="APAU02000037">
    <property type="protein sequence ID" value="EUB59908.1"/>
    <property type="molecule type" value="Genomic_DNA"/>
</dbReference>
<organism evidence="3 4">
    <name type="scientific">Echinococcus granulosus</name>
    <name type="common">Hydatid tapeworm</name>
    <dbReference type="NCBI Taxonomy" id="6210"/>
    <lineage>
        <taxon>Eukaryota</taxon>
        <taxon>Metazoa</taxon>
        <taxon>Spiralia</taxon>
        <taxon>Lophotrochozoa</taxon>
        <taxon>Platyhelminthes</taxon>
        <taxon>Cestoda</taxon>
        <taxon>Eucestoda</taxon>
        <taxon>Cyclophyllidea</taxon>
        <taxon>Taeniidae</taxon>
        <taxon>Echinococcus</taxon>
        <taxon>Echinococcus granulosus group</taxon>
    </lineage>
</organism>
<keyword evidence="2" id="KW-1133">Transmembrane helix</keyword>
<feature type="transmembrane region" description="Helical" evidence="2">
    <location>
        <begin position="67"/>
        <end position="87"/>
    </location>
</feature>
<gene>
    <name evidence="3" type="ORF">EGR_05234</name>
</gene>
<sequence length="175" mass="18931">MELEYGLVSCKATTVFVVAVGWCWRLHGRAAASTSSDQICRLERTCELPDRVVGGTTMAAEHHLRVFPGYGTAVLTLICFALIVGAAKKSTSDLAEKSYRSSDQMGSHGHGDYQSMGEKIGHSHQGHMGQFSSGGQGSYHGVRLTGWPLHSSQSAHSPRFGYAHCPPPQMLSFHL</sequence>
<dbReference type="CTD" id="36340949"/>
<keyword evidence="4" id="KW-1185">Reference proteome</keyword>
<evidence type="ECO:0000256" key="1">
    <source>
        <dbReference type="SAM" id="MobiDB-lite"/>
    </source>
</evidence>
<dbReference type="KEGG" id="egl:EGR_05234"/>
<comment type="caution">
    <text evidence="3">The sequence shown here is derived from an EMBL/GenBank/DDBJ whole genome shotgun (WGS) entry which is preliminary data.</text>
</comment>
<keyword evidence="2" id="KW-0472">Membrane</keyword>
<accession>W6UFM7</accession>
<keyword evidence="2" id="KW-0812">Transmembrane</keyword>
<dbReference type="RefSeq" id="XP_024351104.1">
    <property type="nucleotide sequence ID" value="XM_024494483.1"/>
</dbReference>
<protein>
    <submittedName>
        <fullName evidence="3">Uncharacterized protein</fullName>
    </submittedName>
</protein>
<feature type="region of interest" description="Disordered" evidence="1">
    <location>
        <begin position="97"/>
        <end position="137"/>
    </location>
</feature>